<feature type="transmembrane region" description="Helical" evidence="1">
    <location>
        <begin position="260"/>
        <end position="278"/>
    </location>
</feature>
<keyword evidence="3" id="KW-1185">Reference proteome</keyword>
<feature type="transmembrane region" description="Helical" evidence="1">
    <location>
        <begin position="120"/>
        <end position="136"/>
    </location>
</feature>
<accession>A0A1G8H6B5</accession>
<protein>
    <recommendedName>
        <fullName evidence="4">Dolichyl-phosphate-mannose-protein mannosyltransferase</fullName>
    </recommendedName>
</protein>
<name>A0A1G8H6B5_9FLAO</name>
<organism evidence="2 3">
    <name type="scientific">Chryseobacterium taeanense</name>
    <dbReference type="NCBI Taxonomy" id="311334"/>
    <lineage>
        <taxon>Bacteria</taxon>
        <taxon>Pseudomonadati</taxon>
        <taxon>Bacteroidota</taxon>
        <taxon>Flavobacteriia</taxon>
        <taxon>Flavobacteriales</taxon>
        <taxon>Weeksellaceae</taxon>
        <taxon>Chryseobacterium group</taxon>
        <taxon>Chryseobacterium</taxon>
    </lineage>
</organism>
<dbReference type="EMBL" id="FNDW01000003">
    <property type="protein sequence ID" value="SDI02188.1"/>
    <property type="molecule type" value="Genomic_DNA"/>
</dbReference>
<feature type="transmembrane region" description="Helical" evidence="1">
    <location>
        <begin position="290"/>
        <end position="308"/>
    </location>
</feature>
<keyword evidence="1" id="KW-0472">Membrane</keyword>
<reference evidence="3" key="1">
    <citation type="submission" date="2016-10" db="EMBL/GenBank/DDBJ databases">
        <authorList>
            <person name="Varghese N."/>
            <person name="Submissions S."/>
        </authorList>
    </citation>
    <scope>NUCLEOTIDE SEQUENCE [LARGE SCALE GENOMIC DNA]</scope>
    <source>
        <strain evidence="3">DSM 17071</strain>
    </source>
</reference>
<evidence type="ECO:0000313" key="2">
    <source>
        <dbReference type="EMBL" id="SDI02188.1"/>
    </source>
</evidence>
<feature type="transmembrane region" description="Helical" evidence="1">
    <location>
        <begin position="226"/>
        <end position="248"/>
    </location>
</feature>
<evidence type="ECO:0000313" key="3">
    <source>
        <dbReference type="Proteomes" id="UP000198869"/>
    </source>
</evidence>
<keyword evidence="1" id="KW-0812">Transmembrane</keyword>
<feature type="transmembrane region" description="Helical" evidence="1">
    <location>
        <begin position="339"/>
        <end position="358"/>
    </location>
</feature>
<evidence type="ECO:0000256" key="1">
    <source>
        <dbReference type="SAM" id="Phobius"/>
    </source>
</evidence>
<keyword evidence="1" id="KW-1133">Transmembrane helix</keyword>
<evidence type="ECO:0008006" key="4">
    <source>
        <dbReference type="Google" id="ProtNLM"/>
    </source>
</evidence>
<dbReference type="AlphaFoldDB" id="A0A1G8H6B5"/>
<dbReference type="Proteomes" id="UP000198869">
    <property type="component" value="Unassembled WGS sequence"/>
</dbReference>
<proteinExistence type="predicted"/>
<gene>
    <name evidence="2" type="ORF">SAMN05421846_103272</name>
</gene>
<feature type="transmembrane region" description="Helical" evidence="1">
    <location>
        <begin position="63"/>
        <end position="88"/>
    </location>
</feature>
<feature type="transmembrane region" description="Helical" evidence="1">
    <location>
        <begin position="314"/>
        <end position="332"/>
    </location>
</feature>
<dbReference type="STRING" id="311334.SAMN05421846_103272"/>
<feature type="transmembrane region" description="Helical" evidence="1">
    <location>
        <begin position="7"/>
        <end position="26"/>
    </location>
</feature>
<feature type="transmembrane region" description="Helical" evidence="1">
    <location>
        <begin position="148"/>
        <end position="175"/>
    </location>
</feature>
<sequence>MKSKNTLLDFLVISCSLMFIYIRLVYSSGMLTPDSIQYFNQANDFWKYKVNFPLGYPLTIKTLSFITGSLFSASKLINLFSYLGIIIFSYRKKFYFSQTLIVFSFYPLINFYSYSISEPLYFFINYIIIYIISKIIDSGFSAKSSITLFFLFFLLVSVRFSGIFIFAVSILFMFYITLKKKYSLRSFLNTATLSALGIIIYLIINYLYCGYIFGKRSHLEVKHIEFFSAFVPKMIFSIGKNFSIFNAILHKGILAKISFFHMYVGLGMIFFPVLYALIKKKEISDFSIYLLFGFGGILVSLFYSYYITYIDDSIRIQSNAYLYLILFIVINLPKNTINYIKILIIGILIFNSVTVLIYSENIKTYISRYEKLIDSSSRDKKMFIIYKNINDNNERNDARLLLFKAILIDKNYQIIESNATDHHEFEYYIRTSDITGKP</sequence>
<feature type="transmembrane region" description="Helical" evidence="1">
    <location>
        <begin position="195"/>
        <end position="214"/>
    </location>
</feature>
<feature type="transmembrane region" description="Helical" evidence="1">
    <location>
        <begin position="95"/>
        <end position="114"/>
    </location>
</feature>